<dbReference type="OrthoDB" id="2306294at2"/>
<feature type="domain" description="HTH cro/C1-type" evidence="1">
    <location>
        <begin position="11"/>
        <end position="65"/>
    </location>
</feature>
<evidence type="ECO:0000313" key="3">
    <source>
        <dbReference type="Proteomes" id="UP000321574"/>
    </source>
</evidence>
<dbReference type="Proteomes" id="UP000321574">
    <property type="component" value="Unassembled WGS sequence"/>
</dbReference>
<organism evidence="2 3">
    <name type="scientific">Cerasibacillus terrae</name>
    <dbReference type="NCBI Taxonomy" id="2498845"/>
    <lineage>
        <taxon>Bacteria</taxon>
        <taxon>Bacillati</taxon>
        <taxon>Bacillota</taxon>
        <taxon>Bacilli</taxon>
        <taxon>Bacillales</taxon>
        <taxon>Bacillaceae</taxon>
        <taxon>Cerasibacillus</taxon>
    </lineage>
</organism>
<dbReference type="SMART" id="SM00530">
    <property type="entry name" value="HTH_XRE"/>
    <property type="match status" value="1"/>
</dbReference>
<accession>A0A5C8P2S8</accession>
<dbReference type="InterPro" id="IPR010982">
    <property type="entry name" value="Lambda_DNA-bd_dom_sf"/>
</dbReference>
<dbReference type="EMBL" id="VDUW01000001">
    <property type="protein sequence ID" value="TXL67463.1"/>
    <property type="molecule type" value="Genomic_DNA"/>
</dbReference>
<dbReference type="PROSITE" id="PS50943">
    <property type="entry name" value="HTH_CROC1"/>
    <property type="match status" value="1"/>
</dbReference>
<dbReference type="SUPFAM" id="SSF47413">
    <property type="entry name" value="lambda repressor-like DNA-binding domains"/>
    <property type="match status" value="1"/>
</dbReference>
<protein>
    <submittedName>
        <fullName evidence="2">Helix-turn-helix transcriptional regulator</fullName>
    </submittedName>
</protein>
<dbReference type="GO" id="GO:0003677">
    <property type="term" value="F:DNA binding"/>
    <property type="evidence" value="ECO:0007669"/>
    <property type="project" value="InterPro"/>
</dbReference>
<evidence type="ECO:0000259" key="1">
    <source>
        <dbReference type="PROSITE" id="PS50943"/>
    </source>
</evidence>
<proteinExistence type="predicted"/>
<reference evidence="2 3" key="1">
    <citation type="submission" date="2019-06" db="EMBL/GenBank/DDBJ databases">
        <title>Cerasibacillus sp. nov., isolated from maize field.</title>
        <authorList>
            <person name="Lin S.-Y."/>
            <person name="Tsai C.-F."/>
            <person name="Young C.-C."/>
        </authorList>
    </citation>
    <scope>NUCLEOTIDE SEQUENCE [LARGE SCALE GENOMIC DNA]</scope>
    <source>
        <strain evidence="2 3">CC-CFT480</strain>
    </source>
</reference>
<sequence>MKVLLKDSIEFRKVLIEKGYSQRKFAREIDTSEAYLNQIINMKKHASPGVARKISNGLEIEFKDLFIIK</sequence>
<dbReference type="InterPro" id="IPR001387">
    <property type="entry name" value="Cro/C1-type_HTH"/>
</dbReference>
<dbReference type="Pfam" id="PF01381">
    <property type="entry name" value="HTH_3"/>
    <property type="match status" value="1"/>
</dbReference>
<dbReference type="Gene3D" id="1.10.260.40">
    <property type="entry name" value="lambda repressor-like DNA-binding domains"/>
    <property type="match status" value="1"/>
</dbReference>
<comment type="caution">
    <text evidence="2">The sequence shown here is derived from an EMBL/GenBank/DDBJ whole genome shotgun (WGS) entry which is preliminary data.</text>
</comment>
<evidence type="ECO:0000313" key="2">
    <source>
        <dbReference type="EMBL" id="TXL67463.1"/>
    </source>
</evidence>
<name>A0A5C8P2S8_9BACI</name>
<keyword evidence="3" id="KW-1185">Reference proteome</keyword>
<dbReference type="AlphaFoldDB" id="A0A5C8P2S8"/>
<dbReference type="RefSeq" id="WP_147664909.1">
    <property type="nucleotide sequence ID" value="NZ_VDUW01000001.1"/>
</dbReference>
<gene>
    <name evidence="2" type="ORF">FHP05_00110</name>
</gene>